<reference evidence="1 2" key="1">
    <citation type="journal article" date="2021" name="Nat. Plants">
        <title>The Taxus genome provides insights into paclitaxel biosynthesis.</title>
        <authorList>
            <person name="Xiong X."/>
            <person name="Gou J."/>
            <person name="Liao Q."/>
            <person name="Li Y."/>
            <person name="Zhou Q."/>
            <person name="Bi G."/>
            <person name="Li C."/>
            <person name="Du R."/>
            <person name="Wang X."/>
            <person name="Sun T."/>
            <person name="Guo L."/>
            <person name="Liang H."/>
            <person name="Lu P."/>
            <person name="Wu Y."/>
            <person name="Zhang Z."/>
            <person name="Ro D.K."/>
            <person name="Shang Y."/>
            <person name="Huang S."/>
            <person name="Yan J."/>
        </authorList>
    </citation>
    <scope>NUCLEOTIDE SEQUENCE [LARGE SCALE GENOMIC DNA]</scope>
    <source>
        <strain evidence="1">Ta-2019</strain>
    </source>
</reference>
<name>A0AA38FPN4_TAXCH</name>
<gene>
    <name evidence="1" type="ORF">KI387_036283</name>
</gene>
<protein>
    <submittedName>
        <fullName evidence="1">Uncharacterized protein</fullName>
    </submittedName>
</protein>
<feature type="non-terminal residue" evidence="1">
    <location>
        <position position="56"/>
    </location>
</feature>
<evidence type="ECO:0000313" key="1">
    <source>
        <dbReference type="EMBL" id="KAH9308372.1"/>
    </source>
</evidence>
<dbReference type="EMBL" id="JAHRHJ020000007">
    <property type="protein sequence ID" value="KAH9308372.1"/>
    <property type="molecule type" value="Genomic_DNA"/>
</dbReference>
<feature type="non-terminal residue" evidence="1">
    <location>
        <position position="1"/>
    </location>
</feature>
<keyword evidence="2" id="KW-1185">Reference proteome</keyword>
<accession>A0AA38FPN4</accession>
<comment type="caution">
    <text evidence="1">The sequence shown here is derived from an EMBL/GenBank/DDBJ whole genome shotgun (WGS) entry which is preliminary data.</text>
</comment>
<proteinExistence type="predicted"/>
<organism evidence="1 2">
    <name type="scientific">Taxus chinensis</name>
    <name type="common">Chinese yew</name>
    <name type="synonym">Taxus wallichiana var. chinensis</name>
    <dbReference type="NCBI Taxonomy" id="29808"/>
    <lineage>
        <taxon>Eukaryota</taxon>
        <taxon>Viridiplantae</taxon>
        <taxon>Streptophyta</taxon>
        <taxon>Embryophyta</taxon>
        <taxon>Tracheophyta</taxon>
        <taxon>Spermatophyta</taxon>
        <taxon>Pinopsida</taxon>
        <taxon>Pinidae</taxon>
        <taxon>Conifers II</taxon>
        <taxon>Cupressales</taxon>
        <taxon>Taxaceae</taxon>
        <taxon>Taxus</taxon>
    </lineage>
</organism>
<dbReference type="Proteomes" id="UP000824469">
    <property type="component" value="Unassembled WGS sequence"/>
</dbReference>
<dbReference type="AlphaFoldDB" id="A0AA38FPN4"/>
<evidence type="ECO:0000313" key="2">
    <source>
        <dbReference type="Proteomes" id="UP000824469"/>
    </source>
</evidence>
<sequence>LHLIAALWNQDWKILIFHVLHWRKRKGRKVLPLLPHHPPKKVYKKTPFLELKIRAM</sequence>